<organism evidence="7 8">
    <name type="scientific">Oculimacula yallundae</name>
    <dbReference type="NCBI Taxonomy" id="86028"/>
    <lineage>
        <taxon>Eukaryota</taxon>
        <taxon>Fungi</taxon>
        <taxon>Dikarya</taxon>
        <taxon>Ascomycota</taxon>
        <taxon>Pezizomycotina</taxon>
        <taxon>Leotiomycetes</taxon>
        <taxon>Helotiales</taxon>
        <taxon>Ploettnerulaceae</taxon>
        <taxon>Oculimacula</taxon>
    </lineage>
</organism>
<dbReference type="Proteomes" id="UP001595075">
    <property type="component" value="Unassembled WGS sequence"/>
</dbReference>
<feature type="compositionally biased region" description="Polar residues" evidence="2">
    <location>
        <begin position="1849"/>
        <end position="1865"/>
    </location>
</feature>
<proteinExistence type="predicted"/>
<keyword evidence="1" id="KW-0067">ATP-binding</keyword>
<feature type="compositionally biased region" description="Basic and acidic residues" evidence="2">
    <location>
        <begin position="1869"/>
        <end position="1879"/>
    </location>
</feature>
<comment type="caution">
    <text evidence="7">The sequence shown here is derived from an EMBL/GenBank/DDBJ whole genome shotgun (WGS) entry which is preliminary data.</text>
</comment>
<feature type="region of interest" description="Disordered" evidence="2">
    <location>
        <begin position="1018"/>
        <end position="1037"/>
    </location>
</feature>
<evidence type="ECO:0000256" key="2">
    <source>
        <dbReference type="SAM" id="MobiDB-lite"/>
    </source>
</evidence>
<feature type="compositionally biased region" description="Polar residues" evidence="2">
    <location>
        <begin position="1886"/>
        <end position="1907"/>
    </location>
</feature>
<dbReference type="InterPro" id="IPR024481">
    <property type="entry name" value="Helicase_Sen1_N"/>
</dbReference>
<feature type="domain" description="Helicase SEN1 beta-barrel" evidence="6">
    <location>
        <begin position="1149"/>
        <end position="1249"/>
    </location>
</feature>
<dbReference type="CDD" id="cd18042">
    <property type="entry name" value="DEXXQc_SETX"/>
    <property type="match status" value="1"/>
</dbReference>
<evidence type="ECO:0000313" key="8">
    <source>
        <dbReference type="Proteomes" id="UP001595075"/>
    </source>
</evidence>
<dbReference type="InterPro" id="IPR045055">
    <property type="entry name" value="DNA2/NAM7-like"/>
</dbReference>
<dbReference type="SUPFAM" id="SSF52540">
    <property type="entry name" value="P-loop containing nucleoside triphosphate hydrolases"/>
    <property type="match status" value="1"/>
</dbReference>
<evidence type="ECO:0000259" key="5">
    <source>
        <dbReference type="Pfam" id="PF13087"/>
    </source>
</evidence>
<feature type="compositionally biased region" description="Basic and acidic residues" evidence="2">
    <location>
        <begin position="1936"/>
        <end position="1946"/>
    </location>
</feature>
<keyword evidence="1" id="KW-0347">Helicase</keyword>
<feature type="compositionally biased region" description="Pro residues" evidence="2">
    <location>
        <begin position="1982"/>
        <end position="1991"/>
    </location>
</feature>
<sequence>MREQELWDQLQALEGELKSFPADAHWFCPKRFDGDFIDYDQPNDPEEGMSQETKKELIQDYKKRYKVAYRYSQILGIDEDGAGQVREFFSAGLDRLLVQCDKCALNWHQGRKEHLKWLSERYDDDVVAELSRRINALDFQRIDKGLGAGEEILKTVEPQRRNQSLLAKQDTAALMAIYESLCCVDYHKSDAKLSKHFDYVFEQVQQRKVLRLGDTLPAMARFLFSNNHYRYRFATNCWEKMTNKLTGKTFDWVVQDVLGEAIVHVANMTVAPEEIVRFWQSFILILEKMDKDLITHRLRAMEVQPDIYHLALQHLAASSGTIVQLVIHALRGLLVKAPEVFWASMGHISSTAVVDCIFQSPGFERLLLNPVHFEKAGDSSPVSWIPTLLYSIGTDHRYDACRSLLRHLLDRFQSERYSEDTRLACCHAGIAALNITLETFVSSDYKINPSTSLIVINELMGLVDAHRVMITGCADLEVTNMTEQQKELKSLGMLVIKNVLTLDCKSVRAEFDNLQNEQPVQRGLRSHSQPIWQGVLDIFRPGSIDLAKSIIPATSVLAGLDQFHPKDRKKVKEMPEDRVHFNKDLDELMDNISRIIDRLSDFSSIDLGQFSQDPLMIQPLVATLLSCDQRVCEATVGAIKAMTGEDVRQDAIQNLLETSFSPMLASLNSTVKEVTRVRTFGPVPYMIKINGEVLSALAGNTGVLRARSSFSKTERSLIKDWWSSQWRSLHTAFDATEVWSPSVNRNTAEMQDFCRAVMEYAEALFDEYTVFASALKTPTPSPNDTEDVGKEADSRETIRETLAVVGNNINGMVTWLRLRDGYLVSIITKLLSKLLRALGDYNVEVHKFADKYIRAACMPDKDASSVRTNLTMQQKAELQRALDDLHGFSEIVEVSKTSSIPRAQASLDSWSRSAGGMQHEPRLPARTEKKSVKSGPTSTFQPLSKVKVDTTMSAGAQADFREKRRKMQEENERNKAEAIARARAIRAPAVIRGEGSGLKGISGVAGKDHAPVRSEIMVGSSDEDSDDDDDDDETNALVKRQKVASKVVSEYEESRRRALKQMNQGPVKKTKVQRSAKDLRARVEPNMNPLYLEILNWEIFHDSDTPPSSEDCRKIDNKYLDLDLYKTTFAPLLISEVWRSLVTARDENNYKPIEIKVLNRMSVDMFMEVSTNMPMSKNRDLMVSERDIVLLSPSPDPMNNPSAPHCLARVHRTTRKKEVLEVTYSISRGTKATLLNSFVPNGKVYAVKLADMTTTQREYAALSALEFYDLCSEILEAKPSPIQKYSEEKISQYSSTYKLNRGQARAILSANENDGFSLIQGPPGSGKTKTIVAMVGCLLTQSLKDQAAQSAHQKPSAQGHPTAHPAMKKKLLICAPSNAAVDELVVRLMEGIQPLNGARQKINVIRIGRSDAINAAVKEVMLDELVRKKLEGDDGAKSKLLNERDKLHKDAAQIKERLNVIRPQMDEAHKLNDSQKERDLRREFDDLKRKQASIGAKIDEDKQSGNTFTRQNEINRRQFQQEIIDGAHVLCSTLSGSGHDMFRNINVEFDTVIIDEAAQCIELSALIPLKYGATKCILVGDPEQLPPTVLSRSAKSFGYEQSLFVRMQKNHPKDVHLLDTQYRMHPEISSFPSEQFYNSRLIDGPGMDKLREQPWHASTILGPYRFFDVEGIQTKQTQGHSFINVPELNAALALYARLKADYRNVDFKGKIGIITSYKAQLNEMKVRFAREYGDAIFEEIEFNTTDAFQGREREIIIFSCVRAKATGGIGFLGDIRRMNVGLTRAKSSLWVLGDSRSLQQGQFWNKLIEDAKARKRYTSGNVMELLSRPTARGGQPAWQPKNPPPSEVRPTSSDGTRPSSSNGTFPTRPKVEDESKDVEMIDVPGPSNSRKVSVTEIGNSAAASGNRPQGLLGIKPGVRKPAPPGNSEGTGIKRSRGSDVKDEQGPSKKAHPTPPPGPEVSSLEAALQAQQQAKKSTSGARPRPPGAIPPPRRPKPAADPFIQRKPPKRN</sequence>
<feature type="domain" description="Helicase Sen1 N-terminal" evidence="3">
    <location>
        <begin position="93"/>
        <end position="827"/>
    </location>
</feature>
<dbReference type="Pfam" id="PF23576">
    <property type="entry name" value="SEN1_barrel"/>
    <property type="match status" value="1"/>
</dbReference>
<feature type="domain" description="DNA2/NAM7 helicase-like C-terminal" evidence="5">
    <location>
        <begin position="1599"/>
        <end position="1795"/>
    </location>
</feature>
<keyword evidence="8" id="KW-1185">Reference proteome</keyword>
<feature type="region of interest" description="Disordered" evidence="2">
    <location>
        <begin position="1826"/>
        <end position="2010"/>
    </location>
</feature>
<reference evidence="7 8" key="1">
    <citation type="journal article" date="2024" name="Commun. Biol.">
        <title>Comparative genomic analysis of thermophilic fungi reveals convergent evolutionary adaptations and gene losses.</title>
        <authorList>
            <person name="Steindorff A.S."/>
            <person name="Aguilar-Pontes M.V."/>
            <person name="Robinson A.J."/>
            <person name="Andreopoulos B."/>
            <person name="LaButti K."/>
            <person name="Kuo A."/>
            <person name="Mondo S."/>
            <person name="Riley R."/>
            <person name="Otillar R."/>
            <person name="Haridas S."/>
            <person name="Lipzen A."/>
            <person name="Grimwood J."/>
            <person name="Schmutz J."/>
            <person name="Clum A."/>
            <person name="Reid I.D."/>
            <person name="Moisan M.C."/>
            <person name="Butler G."/>
            <person name="Nguyen T.T.M."/>
            <person name="Dewar K."/>
            <person name="Conant G."/>
            <person name="Drula E."/>
            <person name="Henrissat B."/>
            <person name="Hansel C."/>
            <person name="Singer S."/>
            <person name="Hutchinson M.I."/>
            <person name="de Vries R.P."/>
            <person name="Natvig D.O."/>
            <person name="Powell A.J."/>
            <person name="Tsang A."/>
            <person name="Grigoriev I.V."/>
        </authorList>
    </citation>
    <scope>NUCLEOTIDE SEQUENCE [LARGE SCALE GENOMIC DNA]</scope>
    <source>
        <strain evidence="7 8">CBS 494.80</strain>
    </source>
</reference>
<evidence type="ECO:0000259" key="4">
    <source>
        <dbReference type="Pfam" id="PF13086"/>
    </source>
</evidence>
<dbReference type="InterPro" id="IPR047187">
    <property type="entry name" value="SF1_C_Upf1"/>
</dbReference>
<gene>
    <name evidence="7" type="ORF">VTL71DRAFT_15480</name>
</gene>
<feature type="compositionally biased region" description="Acidic residues" evidence="2">
    <location>
        <begin position="1021"/>
        <end position="1034"/>
    </location>
</feature>
<dbReference type="Pfam" id="PF13086">
    <property type="entry name" value="AAA_11"/>
    <property type="match status" value="1"/>
</dbReference>
<dbReference type="Pfam" id="PF13087">
    <property type="entry name" value="AAA_12"/>
    <property type="match status" value="1"/>
</dbReference>
<accession>A0ABR4CGQ3</accession>
<protein>
    <recommendedName>
        <fullName evidence="9">Helicase SEN1</fullName>
    </recommendedName>
</protein>
<keyword evidence="1" id="KW-0378">Hydrolase</keyword>
<dbReference type="InterPro" id="IPR041679">
    <property type="entry name" value="DNA2/NAM7-like_C"/>
</dbReference>
<dbReference type="EMBL" id="JAZHXI010000008">
    <property type="protein sequence ID" value="KAL2069142.1"/>
    <property type="molecule type" value="Genomic_DNA"/>
</dbReference>
<feature type="region of interest" description="Disordered" evidence="2">
    <location>
        <begin position="907"/>
        <end position="941"/>
    </location>
</feature>
<evidence type="ECO:0000313" key="7">
    <source>
        <dbReference type="EMBL" id="KAL2069142.1"/>
    </source>
</evidence>
<dbReference type="InterPro" id="IPR027417">
    <property type="entry name" value="P-loop_NTPase"/>
</dbReference>
<evidence type="ECO:0000256" key="1">
    <source>
        <dbReference type="ARBA" id="ARBA00022806"/>
    </source>
</evidence>
<evidence type="ECO:0008006" key="9">
    <source>
        <dbReference type="Google" id="ProtNLM"/>
    </source>
</evidence>
<dbReference type="InterPro" id="IPR041677">
    <property type="entry name" value="DNA2/NAM7_AAA_11"/>
</dbReference>
<feature type="compositionally biased region" description="Basic and acidic residues" evidence="2">
    <location>
        <begin position="919"/>
        <end position="931"/>
    </location>
</feature>
<dbReference type="Gene3D" id="3.40.50.300">
    <property type="entry name" value="P-loop containing nucleotide triphosphate hydrolases"/>
    <property type="match status" value="2"/>
</dbReference>
<dbReference type="CDD" id="cd18808">
    <property type="entry name" value="SF1_C_Upf1"/>
    <property type="match status" value="1"/>
</dbReference>
<dbReference type="PANTHER" id="PTHR10887">
    <property type="entry name" value="DNA2/NAM7 HELICASE FAMILY"/>
    <property type="match status" value="1"/>
</dbReference>
<name>A0ABR4CGQ3_9HELO</name>
<dbReference type="PANTHER" id="PTHR10887:SF495">
    <property type="entry name" value="HELICASE SENATAXIN ISOFORM X1-RELATED"/>
    <property type="match status" value="1"/>
</dbReference>
<feature type="region of interest" description="Disordered" evidence="2">
    <location>
        <begin position="1057"/>
        <end position="1077"/>
    </location>
</feature>
<dbReference type="InterPro" id="IPR056474">
    <property type="entry name" value="SEN1_barrel"/>
</dbReference>
<dbReference type="Pfam" id="PF12726">
    <property type="entry name" value="SEN1_N"/>
    <property type="match status" value="1"/>
</dbReference>
<feature type="domain" description="DNA2/NAM7 helicase helicase" evidence="4">
    <location>
        <begin position="1298"/>
        <end position="1592"/>
    </location>
</feature>
<evidence type="ECO:0000259" key="6">
    <source>
        <dbReference type="Pfam" id="PF23576"/>
    </source>
</evidence>
<evidence type="ECO:0000259" key="3">
    <source>
        <dbReference type="Pfam" id="PF12726"/>
    </source>
</evidence>
<keyword evidence="1" id="KW-0547">Nucleotide-binding</keyword>